<gene>
    <name evidence="3" type="ORF">QPL79_03920</name>
</gene>
<accession>A0ABD4Z7E0</accession>
<reference evidence="3 4" key="1">
    <citation type="submission" date="2023-05" db="EMBL/GenBank/DDBJ databases">
        <title>A new hyperthermophilic archaea 'Ignisphaera cupida' sp. nov. and description of the family 'Ignisphaeraceae' fam. nov.</title>
        <authorList>
            <person name="Podosokorskaya O.A."/>
            <person name="Elcheninov A.G."/>
            <person name="Klukina A."/>
            <person name="Merkel A.Y."/>
        </authorList>
    </citation>
    <scope>NUCLEOTIDE SEQUENCE [LARGE SCALE GENOMIC DNA]</scope>
    <source>
        <strain evidence="3 4">4213-co</strain>
    </source>
</reference>
<evidence type="ECO:0000313" key="4">
    <source>
        <dbReference type="Proteomes" id="UP001529235"/>
    </source>
</evidence>
<dbReference type="SUPFAM" id="SSF143243">
    <property type="entry name" value="Nqo5-like"/>
    <property type="match status" value="1"/>
</dbReference>
<dbReference type="PANTHER" id="PTHR10884">
    <property type="entry name" value="NADH DEHYDROGENASE UBIQUINONE IRON-SULFUR PROTEIN 3"/>
    <property type="match status" value="1"/>
</dbReference>
<dbReference type="PANTHER" id="PTHR10884:SF14">
    <property type="entry name" value="NADH DEHYDROGENASE [UBIQUINONE] IRON-SULFUR PROTEIN 3, MITOCHONDRIAL"/>
    <property type="match status" value="1"/>
</dbReference>
<evidence type="ECO:0000313" key="3">
    <source>
        <dbReference type="EMBL" id="MDK6028503.1"/>
    </source>
</evidence>
<dbReference type="Gene3D" id="3.30.460.80">
    <property type="entry name" value="NADH:ubiquinone oxidoreductase, 30kDa subunit"/>
    <property type="match status" value="1"/>
</dbReference>
<dbReference type="AlphaFoldDB" id="A0ABD4Z7E0"/>
<dbReference type="EMBL" id="JASNVW010000002">
    <property type="protein sequence ID" value="MDK6028503.1"/>
    <property type="molecule type" value="Genomic_DNA"/>
</dbReference>
<name>A0ABD4Z7E0_9CREN</name>
<dbReference type="InterPro" id="IPR037232">
    <property type="entry name" value="NADH_quin_OxRdtase_su_C/D-like"/>
</dbReference>
<proteinExistence type="inferred from homology"/>
<dbReference type="Proteomes" id="UP001529235">
    <property type="component" value="Unassembled WGS sequence"/>
</dbReference>
<comment type="similarity">
    <text evidence="1">Belongs to the complex I 30 kDa subunit family.</text>
</comment>
<feature type="domain" description="NADH:ubiquinone oxidoreductase 30kDa subunit" evidence="2">
    <location>
        <begin position="19"/>
        <end position="138"/>
    </location>
</feature>
<evidence type="ECO:0000256" key="1">
    <source>
        <dbReference type="ARBA" id="ARBA00007569"/>
    </source>
</evidence>
<dbReference type="InterPro" id="IPR001268">
    <property type="entry name" value="NADH_UbQ_OxRdtase_30kDa_su"/>
</dbReference>
<keyword evidence="4" id="KW-1185">Reference proteome</keyword>
<protein>
    <submittedName>
        <fullName evidence="3">NADH-quinone oxidoreductase subunit C</fullName>
    </submittedName>
</protein>
<comment type="caution">
    <text evidence="3">The sequence shown here is derived from an EMBL/GenBank/DDBJ whole genome shotgun (WGS) entry which is preliminary data.</text>
</comment>
<organism evidence="3 4">
    <name type="scientific">Ignisphaera cupida</name>
    <dbReference type="NCBI Taxonomy" id="3050454"/>
    <lineage>
        <taxon>Archaea</taxon>
        <taxon>Thermoproteota</taxon>
        <taxon>Thermoprotei</taxon>
        <taxon>Desulfurococcales</taxon>
        <taxon>Desulfurococcaceae</taxon>
        <taxon>Ignisphaera</taxon>
    </lineage>
</organism>
<evidence type="ECO:0000259" key="2">
    <source>
        <dbReference type="Pfam" id="PF00329"/>
    </source>
</evidence>
<dbReference type="Pfam" id="PF00329">
    <property type="entry name" value="Complex1_30kDa"/>
    <property type="match status" value="1"/>
</dbReference>
<dbReference type="RefSeq" id="WP_285273486.1">
    <property type="nucleotide sequence ID" value="NZ_JASNVW010000002.1"/>
</dbReference>
<sequence length="139" mass="15988">MKQYMVRKEFMKPNRDVYVVNAKNIRDVMKALKESYSGGIYLATIAAVDKVKENVFELNYFIHIVYLSKTIVIKTTVPRDNPRIDTVIDIFPGAYEAEAEAYDLMGIEFVGNKYLKRPFFAPVDVVAQNIYPLRKDAPV</sequence>